<evidence type="ECO:0000313" key="4">
    <source>
        <dbReference type="EMBL" id="KAF9595550.1"/>
    </source>
</evidence>
<dbReference type="OrthoDB" id="1731741at2759"/>
<dbReference type="Pfam" id="PF01535">
    <property type="entry name" value="PPR"/>
    <property type="match status" value="1"/>
</dbReference>
<dbReference type="PANTHER" id="PTHR47926:SF456">
    <property type="entry name" value="PENTATRICOPEPTIDE REPEAT-CONTAINING PROTEIN ELI1, CHLOROPLASTIC"/>
    <property type="match status" value="1"/>
</dbReference>
<dbReference type="PANTHER" id="PTHR47926">
    <property type="entry name" value="PENTATRICOPEPTIDE REPEAT-CONTAINING PROTEIN"/>
    <property type="match status" value="1"/>
</dbReference>
<evidence type="ECO:0000313" key="5">
    <source>
        <dbReference type="Proteomes" id="UP000631114"/>
    </source>
</evidence>
<dbReference type="GO" id="GO:0003723">
    <property type="term" value="F:RNA binding"/>
    <property type="evidence" value="ECO:0007669"/>
    <property type="project" value="InterPro"/>
</dbReference>
<dbReference type="Proteomes" id="UP000631114">
    <property type="component" value="Unassembled WGS sequence"/>
</dbReference>
<dbReference type="NCBIfam" id="TIGR00756">
    <property type="entry name" value="PPR"/>
    <property type="match status" value="1"/>
</dbReference>
<reference evidence="4 5" key="1">
    <citation type="submission" date="2020-10" db="EMBL/GenBank/DDBJ databases">
        <title>The Coptis chinensis genome and diversification of protoberbering-type alkaloids.</title>
        <authorList>
            <person name="Wang B."/>
            <person name="Shu S."/>
            <person name="Song C."/>
            <person name="Liu Y."/>
        </authorList>
    </citation>
    <scope>NUCLEOTIDE SEQUENCE [LARGE SCALE GENOMIC DNA]</scope>
    <source>
        <strain evidence="4">HL-2020</strain>
        <tissue evidence="4">Leaf</tissue>
    </source>
</reference>
<gene>
    <name evidence="4" type="ORF">IFM89_000638</name>
</gene>
<dbReference type="PROSITE" id="PS51375">
    <property type="entry name" value="PPR"/>
    <property type="match status" value="1"/>
</dbReference>
<dbReference type="Gene3D" id="1.25.40.10">
    <property type="entry name" value="Tetratricopeptide repeat domain"/>
    <property type="match status" value="2"/>
</dbReference>
<dbReference type="GO" id="GO:0008270">
    <property type="term" value="F:zinc ion binding"/>
    <property type="evidence" value="ECO:0007669"/>
    <property type="project" value="InterPro"/>
</dbReference>
<dbReference type="AlphaFoldDB" id="A0A835H8C9"/>
<dbReference type="GO" id="GO:0009451">
    <property type="term" value="P:RNA modification"/>
    <property type="evidence" value="ECO:0007669"/>
    <property type="project" value="InterPro"/>
</dbReference>
<comment type="caution">
    <text evidence="4">The sequence shown here is derived from an EMBL/GenBank/DDBJ whole genome shotgun (WGS) entry which is preliminary data.</text>
</comment>
<dbReference type="InterPro" id="IPR032867">
    <property type="entry name" value="DYW_dom"/>
</dbReference>
<organism evidence="4 5">
    <name type="scientific">Coptis chinensis</name>
    <dbReference type="NCBI Taxonomy" id="261450"/>
    <lineage>
        <taxon>Eukaryota</taxon>
        <taxon>Viridiplantae</taxon>
        <taxon>Streptophyta</taxon>
        <taxon>Embryophyta</taxon>
        <taxon>Tracheophyta</taxon>
        <taxon>Spermatophyta</taxon>
        <taxon>Magnoliopsida</taxon>
        <taxon>Ranunculales</taxon>
        <taxon>Ranunculaceae</taxon>
        <taxon>Coptidoideae</taxon>
        <taxon>Coptis</taxon>
    </lineage>
</organism>
<protein>
    <recommendedName>
        <fullName evidence="3">DYW domain-containing protein</fullName>
    </recommendedName>
</protein>
<feature type="repeat" description="PPR" evidence="2">
    <location>
        <begin position="44"/>
        <end position="78"/>
    </location>
</feature>
<dbReference type="Pfam" id="PF14432">
    <property type="entry name" value="DYW_deaminase"/>
    <property type="match status" value="1"/>
</dbReference>
<evidence type="ECO:0000256" key="2">
    <source>
        <dbReference type="PROSITE-ProRule" id="PRU00708"/>
    </source>
</evidence>
<evidence type="ECO:0000259" key="3">
    <source>
        <dbReference type="Pfam" id="PF14432"/>
    </source>
</evidence>
<dbReference type="InterPro" id="IPR011990">
    <property type="entry name" value="TPR-like_helical_dom_sf"/>
</dbReference>
<keyword evidence="1" id="KW-0677">Repeat</keyword>
<evidence type="ECO:0000256" key="1">
    <source>
        <dbReference type="ARBA" id="ARBA00022737"/>
    </source>
</evidence>
<sequence length="257" mass="29051">MYIDREGIKLKCQLLASLIDIYVKCGGLKFAYKVFNSPDSCKQALWPWNAMIGGFAMHGRSKEAIDLFERMRTMTHSSEQNNICISLLNACSHDKLVEEGKHYFKSVKTSFGFEPKIEHYGCMVDLLGHVGFLKETEDMILTMPVAPDAIIWGASITWSLSNPSRYRNGIKLKIAWYVPEIGEVLLDISDEEDKEAAVSRHNEKLAIAFGLINTAPGTPIRIMKNLRDWWMAHLAEDITYSPIAKPSLYCSASVSFY</sequence>
<name>A0A835H8C9_9MAGN</name>
<dbReference type="EMBL" id="JADFTS010000007">
    <property type="protein sequence ID" value="KAF9595550.1"/>
    <property type="molecule type" value="Genomic_DNA"/>
</dbReference>
<accession>A0A835H8C9</accession>
<feature type="domain" description="DYW" evidence="3">
    <location>
        <begin position="177"/>
        <end position="227"/>
    </location>
</feature>
<dbReference type="InterPro" id="IPR046960">
    <property type="entry name" value="PPR_At4g14850-like_plant"/>
</dbReference>
<dbReference type="InterPro" id="IPR002885">
    <property type="entry name" value="PPR_rpt"/>
</dbReference>
<proteinExistence type="predicted"/>
<keyword evidence="5" id="KW-1185">Reference proteome</keyword>